<evidence type="ECO:0000256" key="7">
    <source>
        <dbReference type="ARBA" id="ARBA00023239"/>
    </source>
</evidence>
<evidence type="ECO:0000256" key="5">
    <source>
        <dbReference type="ARBA" id="ARBA00022419"/>
    </source>
</evidence>
<dbReference type="EC" id="4.1.1.31" evidence="4 10"/>
<dbReference type="EMBL" id="QYYD01000046">
    <property type="protein sequence ID" value="RJF64775.1"/>
    <property type="molecule type" value="Genomic_DNA"/>
</dbReference>
<protein>
    <recommendedName>
        <fullName evidence="5 10">Phosphoenolpyruvate carboxylase</fullName>
        <shortName evidence="10">PEPC</shortName>
        <shortName evidence="10">PEPCase</shortName>
        <ecNumber evidence="4 10">4.1.1.31</ecNumber>
    </recommendedName>
</protein>
<dbReference type="OrthoDB" id="9768133at2"/>
<dbReference type="InterPro" id="IPR021135">
    <property type="entry name" value="PEP_COase"/>
</dbReference>
<evidence type="ECO:0000256" key="1">
    <source>
        <dbReference type="ARBA" id="ARBA00001946"/>
    </source>
</evidence>
<gene>
    <name evidence="10" type="primary">ppc</name>
    <name evidence="13" type="ORF">D4Q52_25075</name>
</gene>
<evidence type="ECO:0000313" key="14">
    <source>
        <dbReference type="Proteomes" id="UP000285523"/>
    </source>
</evidence>
<dbReference type="HAMAP" id="MF_00595">
    <property type="entry name" value="PEPcase_type1"/>
    <property type="match status" value="1"/>
</dbReference>
<dbReference type="GO" id="GO:0006107">
    <property type="term" value="P:oxaloacetate metabolic process"/>
    <property type="evidence" value="ECO:0007669"/>
    <property type="project" value="UniProtKB-UniRule"/>
</dbReference>
<dbReference type="GO" id="GO:0006099">
    <property type="term" value="P:tricarboxylic acid cycle"/>
    <property type="evidence" value="ECO:0007669"/>
    <property type="project" value="InterPro"/>
</dbReference>
<evidence type="ECO:0000256" key="11">
    <source>
        <dbReference type="PROSITE-ProRule" id="PRU10111"/>
    </source>
</evidence>
<dbReference type="PROSITE" id="PS00781">
    <property type="entry name" value="PEPCASE_1"/>
    <property type="match status" value="1"/>
</dbReference>
<evidence type="ECO:0000256" key="10">
    <source>
        <dbReference type="HAMAP-Rule" id="MF_00595"/>
    </source>
</evidence>
<dbReference type="Proteomes" id="UP000285523">
    <property type="component" value="Unassembled WGS sequence"/>
</dbReference>
<accession>A0A418UXF3</accession>
<proteinExistence type="inferred from homology"/>
<dbReference type="InterPro" id="IPR015813">
    <property type="entry name" value="Pyrv/PenolPyrv_kinase-like_dom"/>
</dbReference>
<dbReference type="NCBIfam" id="NF000584">
    <property type="entry name" value="PRK00009.1"/>
    <property type="match status" value="1"/>
</dbReference>
<comment type="cofactor">
    <cofactor evidence="1 10">
        <name>Mg(2+)</name>
        <dbReference type="ChEBI" id="CHEBI:18420"/>
    </cofactor>
</comment>
<sequence length="930" mass="103777">MSITLPTESETLPNRADEGALTEEEIRLRNDIRLLGRILGDTVRDQEGAAVFDLVELIRQTSIRFHRDEDKTARRELEAILDGMSASDTVKIVRAFSYFSHLANIAEDQTNIRQMRAGSTAGSAPRAGMLAKTLQHAREEGIDARQLRDFFKTALVGPVLTAHPTEVRRKSTMDREMEIAALLDQRDRVQLTPDEWVQNEEQLRRAVLTLWKTNLLRRTKLNVLDEVTNGLSFYDYTFLHEVPRLYGALEDQLTAEDGSTEELASFLRMGSWIGGDRDGNPFVTAEVLQGALQLHSARVLRYYLDELHELGSELSLASHLAPISDEVRTLAERSPDHSPHRRYEPYRLAVSGIYARLAATATRLKIDAVRAPVGEAEPYDSVHAFKADLDAIHHSLVSTNATVIARGRLRRLRRAIDCFGFHLASLDMRQNSAVHERTMTELIDAAHPGKSYAAMTEDQRIALLTAELRSARPLTSLFVKYSDETVGELAVFRQAAVAHATYGARSIPQCIISMTKGVSDLLEAAVLLKEAGLLGPTGRSAINIVPLFETIEDLQACAKIMDRLLGIPEYRRLVDSRGGVQEVMLGYSDSNKDGGFVTSGWELYKAEIGLIEVFEHHGVRLRLFHGRGGSVGRGGGPSYDAIVAQPGGAVNGQIRITEQGEIITSKYSNREVGRNNLEILAAATLEASLLQPKRVAPHADYLEAMEQLSALAFKAYRGLVYETEGFVEYFWASTVINEIATLNIGSRPASRKKTKAIEDLRAIPWVFSWAQCRLMLPGWYGFGSAVEAWVVQHPENGVAFLRAMYQEWPFFRTLLSNMDMVLSKSALGIASRYAELVPDEALRENIFGRIRAEWHASTDSLLAIMGHDRLLQGNPLLERSIRHRFPYLDPLNHVQVQLLREHRTHDPDEQVLRGIQLTINGISAGLRNSG</sequence>
<evidence type="ECO:0000256" key="2">
    <source>
        <dbReference type="ARBA" id="ARBA00003670"/>
    </source>
</evidence>
<comment type="subunit">
    <text evidence="10">Homotetramer.</text>
</comment>
<organism evidence="13 14">
    <name type="scientific">Rhodopseudomonas palustris</name>
    <dbReference type="NCBI Taxonomy" id="1076"/>
    <lineage>
        <taxon>Bacteria</taxon>
        <taxon>Pseudomonadati</taxon>
        <taxon>Pseudomonadota</taxon>
        <taxon>Alphaproteobacteria</taxon>
        <taxon>Hyphomicrobiales</taxon>
        <taxon>Nitrobacteraceae</taxon>
        <taxon>Rhodopseudomonas</taxon>
    </lineage>
</organism>
<feature type="active site" evidence="10 11">
    <location>
        <position position="163"/>
    </location>
</feature>
<evidence type="ECO:0000256" key="3">
    <source>
        <dbReference type="ARBA" id="ARBA00008346"/>
    </source>
</evidence>
<dbReference type="GO" id="GO:0005829">
    <property type="term" value="C:cytosol"/>
    <property type="evidence" value="ECO:0007669"/>
    <property type="project" value="TreeGrafter"/>
</dbReference>
<comment type="function">
    <text evidence="2 10">Forms oxaloacetate, a four-carbon dicarboxylic acid source for the tricarboxylic acid cycle.</text>
</comment>
<dbReference type="GO" id="GO:0000287">
    <property type="term" value="F:magnesium ion binding"/>
    <property type="evidence" value="ECO:0007669"/>
    <property type="project" value="UniProtKB-UniRule"/>
</dbReference>
<dbReference type="InterPro" id="IPR022805">
    <property type="entry name" value="PEP_COase_bac/pln-type"/>
</dbReference>
<comment type="catalytic activity">
    <reaction evidence="9 10">
        <text>oxaloacetate + phosphate = phosphoenolpyruvate + hydrogencarbonate</text>
        <dbReference type="Rhea" id="RHEA:28370"/>
        <dbReference type="ChEBI" id="CHEBI:16452"/>
        <dbReference type="ChEBI" id="CHEBI:17544"/>
        <dbReference type="ChEBI" id="CHEBI:43474"/>
        <dbReference type="ChEBI" id="CHEBI:58702"/>
        <dbReference type="EC" id="4.1.1.31"/>
    </reaction>
</comment>
<dbReference type="GO" id="GO:0008964">
    <property type="term" value="F:phosphoenolpyruvate carboxylase activity"/>
    <property type="evidence" value="ECO:0007669"/>
    <property type="project" value="UniProtKB-UniRule"/>
</dbReference>
<dbReference type="Gene3D" id="1.20.1440.90">
    <property type="entry name" value="Phosphoenolpyruvate/pyruvate domain"/>
    <property type="match status" value="1"/>
</dbReference>
<dbReference type="PROSITE" id="PS00393">
    <property type="entry name" value="PEPCASE_2"/>
    <property type="match status" value="1"/>
</dbReference>
<dbReference type="RefSeq" id="WP_119859317.1">
    <property type="nucleotide sequence ID" value="NZ_QYYD01000046.1"/>
</dbReference>
<evidence type="ECO:0000256" key="12">
    <source>
        <dbReference type="PROSITE-ProRule" id="PRU10112"/>
    </source>
</evidence>
<name>A0A418UXF3_RHOPL</name>
<evidence type="ECO:0000313" key="13">
    <source>
        <dbReference type="EMBL" id="RJF64775.1"/>
    </source>
</evidence>
<dbReference type="PANTHER" id="PTHR30523:SF6">
    <property type="entry name" value="PHOSPHOENOLPYRUVATE CARBOXYLASE"/>
    <property type="match status" value="1"/>
</dbReference>
<evidence type="ECO:0000256" key="9">
    <source>
        <dbReference type="ARBA" id="ARBA00048995"/>
    </source>
</evidence>
<dbReference type="InterPro" id="IPR018129">
    <property type="entry name" value="PEP_COase_Lys_AS"/>
</dbReference>
<evidence type="ECO:0000256" key="4">
    <source>
        <dbReference type="ARBA" id="ARBA00012305"/>
    </source>
</evidence>
<reference evidence="13 14" key="1">
    <citation type="submission" date="2018-09" db="EMBL/GenBank/DDBJ databases">
        <title>Draft genome sequence of Rhodopseudomonas palustris 2.1.18.</title>
        <authorList>
            <person name="Robertson S.L."/>
            <person name="Meyer T.E."/>
            <person name="Kyndt J.A."/>
        </authorList>
    </citation>
    <scope>NUCLEOTIDE SEQUENCE [LARGE SCALE GENOMIC DNA]</scope>
    <source>
        <strain evidence="13 14">2.1.18</strain>
    </source>
</reference>
<dbReference type="PANTHER" id="PTHR30523">
    <property type="entry name" value="PHOSPHOENOLPYRUVATE CARBOXYLASE"/>
    <property type="match status" value="1"/>
</dbReference>
<keyword evidence="6 10" id="KW-0460">Magnesium</keyword>
<comment type="caution">
    <text evidence="13">The sequence shown here is derived from an EMBL/GenBank/DDBJ whole genome shotgun (WGS) entry which is preliminary data.</text>
</comment>
<keyword evidence="7 10" id="KW-0456">Lyase</keyword>
<dbReference type="AlphaFoldDB" id="A0A418UXF3"/>
<keyword evidence="8 10" id="KW-0120">Carbon dioxide fixation</keyword>
<keyword evidence="13" id="KW-0670">Pyruvate</keyword>
<dbReference type="PRINTS" id="PR00150">
    <property type="entry name" value="PEPCARBXLASE"/>
</dbReference>
<dbReference type="InterPro" id="IPR033129">
    <property type="entry name" value="PEPCASE_His_AS"/>
</dbReference>
<dbReference type="GO" id="GO:0015977">
    <property type="term" value="P:carbon fixation"/>
    <property type="evidence" value="ECO:0007669"/>
    <property type="project" value="UniProtKB-UniRule"/>
</dbReference>
<dbReference type="SUPFAM" id="SSF51621">
    <property type="entry name" value="Phosphoenolpyruvate/pyruvate domain"/>
    <property type="match status" value="1"/>
</dbReference>
<feature type="active site" evidence="10 12">
    <location>
        <position position="592"/>
    </location>
</feature>
<evidence type="ECO:0000256" key="6">
    <source>
        <dbReference type="ARBA" id="ARBA00022842"/>
    </source>
</evidence>
<evidence type="ECO:0000256" key="8">
    <source>
        <dbReference type="ARBA" id="ARBA00023300"/>
    </source>
</evidence>
<dbReference type="Pfam" id="PF00311">
    <property type="entry name" value="PEPcase"/>
    <property type="match status" value="1"/>
</dbReference>
<comment type="similarity">
    <text evidence="3 10">Belongs to the PEPCase type 1 family.</text>
</comment>